<dbReference type="InterPro" id="IPR035681">
    <property type="entry name" value="ComA-like_MBL"/>
</dbReference>
<feature type="repeat" description="Cell wall-binding" evidence="2">
    <location>
        <begin position="537"/>
        <end position="556"/>
    </location>
</feature>
<feature type="signal peptide" evidence="4">
    <location>
        <begin position="1"/>
        <end position="30"/>
    </location>
</feature>
<feature type="compositionally biased region" description="Polar residues" evidence="3">
    <location>
        <begin position="876"/>
        <end position="893"/>
    </location>
</feature>
<dbReference type="PANTHER" id="PTHR30619:SF7">
    <property type="entry name" value="BETA-LACTAMASE DOMAIN PROTEIN"/>
    <property type="match status" value="1"/>
</dbReference>
<feature type="repeat" description="Cell wall-binding" evidence="2">
    <location>
        <begin position="637"/>
        <end position="656"/>
    </location>
</feature>
<dbReference type="Pfam" id="PF00753">
    <property type="entry name" value="Lactamase_B"/>
    <property type="match status" value="1"/>
</dbReference>
<reference evidence="6 7" key="1">
    <citation type="journal article" date="2016" name="Eur. J. Clin. Microbiol. Infect. Dis.">
        <title>Whole genome sequencing as a tool for phylogenetic analysis of clinical strains of Mitis group streptococci.</title>
        <authorList>
            <person name="Rasmussen L.H."/>
            <person name="Dargis R."/>
            <person name="Hojholt K."/>
            <person name="Christensen J.J."/>
            <person name="Skovgaard O."/>
            <person name="Justesen U.S."/>
            <person name="Rosenvinge F.S."/>
            <person name="Moser C."/>
            <person name="Lukjancenko O."/>
            <person name="Rasmussen S."/>
            <person name="Nielsen X.C."/>
        </authorList>
    </citation>
    <scope>NUCLEOTIDE SEQUENCE [LARGE SCALE GENOMIC DNA]</scope>
    <source>
        <strain evidence="6 7">OD_348934_12</strain>
    </source>
</reference>
<dbReference type="AlphaFoldDB" id="A0A1X1FTP0"/>
<organism evidence="6 7">
    <name type="scientific">Streptococcus oralis subsp. tigurinus</name>
    <dbReference type="NCBI Taxonomy" id="1077464"/>
    <lineage>
        <taxon>Bacteria</taxon>
        <taxon>Bacillati</taxon>
        <taxon>Bacillota</taxon>
        <taxon>Bacilli</taxon>
        <taxon>Lactobacillales</taxon>
        <taxon>Streptococcaceae</taxon>
        <taxon>Streptococcus</taxon>
    </lineage>
</organism>
<feature type="region of interest" description="Disordered" evidence="3">
    <location>
        <begin position="867"/>
        <end position="902"/>
    </location>
</feature>
<gene>
    <name evidence="6" type="ORF">B7729_06230</name>
</gene>
<evidence type="ECO:0000256" key="2">
    <source>
        <dbReference type="PROSITE-ProRule" id="PRU00591"/>
    </source>
</evidence>
<dbReference type="InterPro" id="IPR001279">
    <property type="entry name" value="Metallo-B-lactamas"/>
</dbReference>
<dbReference type="PANTHER" id="PTHR30619">
    <property type="entry name" value="DNA INTERNALIZATION/COMPETENCE PROTEIN COMEC/REC2"/>
    <property type="match status" value="1"/>
</dbReference>
<comment type="caution">
    <text evidence="6">The sequence shown here is derived from an EMBL/GenBank/DDBJ whole genome shotgun (WGS) entry which is preliminary data.</text>
</comment>
<keyword evidence="6" id="KW-0378">Hydrolase</keyword>
<dbReference type="Pfam" id="PF01473">
    <property type="entry name" value="Choline_bind_1"/>
    <property type="match status" value="8"/>
</dbReference>
<evidence type="ECO:0000256" key="4">
    <source>
        <dbReference type="SAM" id="SignalP"/>
    </source>
</evidence>
<dbReference type="Proteomes" id="UP000193538">
    <property type="component" value="Unassembled WGS sequence"/>
</dbReference>
<evidence type="ECO:0000259" key="5">
    <source>
        <dbReference type="SMART" id="SM00849"/>
    </source>
</evidence>
<dbReference type="EMBL" id="NCUC01000014">
    <property type="protein sequence ID" value="ORO37599.1"/>
    <property type="molecule type" value="Genomic_DNA"/>
</dbReference>
<dbReference type="InterPro" id="IPR052159">
    <property type="entry name" value="Competence_DNA_uptake"/>
</dbReference>
<accession>A0A1X1FTP0</accession>
<dbReference type="RefSeq" id="WP_084939125.1">
    <property type="nucleotide sequence ID" value="NZ_NCUC01000014.1"/>
</dbReference>
<dbReference type="GO" id="GO:0016787">
    <property type="term" value="F:hydrolase activity"/>
    <property type="evidence" value="ECO:0007669"/>
    <property type="project" value="UniProtKB-KW"/>
</dbReference>
<feature type="chain" id="PRO_5012733072" evidence="4">
    <location>
        <begin position="31"/>
        <end position="902"/>
    </location>
</feature>
<dbReference type="Pfam" id="PF19127">
    <property type="entry name" value="Choline_bind_3"/>
    <property type="match status" value="5"/>
</dbReference>
<dbReference type="SUPFAM" id="SSF69360">
    <property type="entry name" value="Cell wall binding repeat"/>
    <property type="match status" value="4"/>
</dbReference>
<keyword evidence="1" id="KW-0677">Repeat</keyword>
<feature type="repeat" description="Cell wall-binding" evidence="2">
    <location>
        <begin position="759"/>
        <end position="778"/>
    </location>
</feature>
<name>A0A1X1FTP0_STROR</name>
<evidence type="ECO:0000313" key="7">
    <source>
        <dbReference type="Proteomes" id="UP000193538"/>
    </source>
</evidence>
<feature type="repeat" description="Cell wall-binding" evidence="2">
    <location>
        <begin position="597"/>
        <end position="616"/>
    </location>
</feature>
<dbReference type="InterPro" id="IPR036866">
    <property type="entry name" value="RibonucZ/Hydroxyglut_hydro"/>
</dbReference>
<dbReference type="SMART" id="SM00849">
    <property type="entry name" value="Lactamase_B"/>
    <property type="match status" value="1"/>
</dbReference>
<feature type="repeat" description="Cell wall-binding" evidence="2">
    <location>
        <begin position="657"/>
        <end position="676"/>
    </location>
</feature>
<dbReference type="SUPFAM" id="SSF56281">
    <property type="entry name" value="Metallo-hydrolase/oxidoreductase"/>
    <property type="match status" value="1"/>
</dbReference>
<proteinExistence type="predicted"/>
<sequence>MKNKWLLKSVRYSVLAFFLLLIQLSQGVDADTISAGSGNRIHFINTKAKSGSDAILLESNGHYALIDMGEDYDFPDGSDPRYPSRWGISMRNNQVLEDRLIRHLDQIGVKKLDFIIGTHVHSDHIGGADEILNRYQVGKFYLKKYSDDRITSNWGLWDNLFNYDNALRAAQKRGVTLIQNISDEDSHLKLGDMDIQLYNYKNEYDADGNLKRVRDDNSNSIVSVVTVAGKRIYLGGDLDNAEGAEDKLGPVIGKVDMMKWNHHYDATISNTINFLENLSPKMVIQTTGGDINVASTREYLQKKNIQVLHAASQTQDATVFDISDKGFANVSNTFPDIPVVDEKWYQEDGYWKYRLTDGEMAIGWREIGGATYFFNGKGQMQAGRWLHLNDDWGENAKGNDYYLNQNGKMQTGGWFKLDDSWYYIQSNGARRFSELSEIGGKKYLFAADGKMLTGHQVYNGKKMFFSESGALQAAGKPSTWQKIDSDWYFYDEDGLKTVGKKNINGSTYYFNQEGVMQTGWAFVDGHWNYFASSGAMKTGWAKDQETWYYLDKDGIMLTGSQDINGVRYYLNTSGAMQTGWAFVDGHWNYFASSGAMKTGWVKDQETWYYLDKDGIMLTGSQDINGVRYYLNASGAMQTGWAFVDGHWNYFASSGVMKTGWLKDNESWYYLDPETGIMAVGSKEIDGKNYFFKSSGIMQVGWQWSNDSWHYYATSGAVQTGWLKDGEAWYYLEGKEGIMLVGLYQVDGKQYYFSRSGAMQTGWKWSDNHYRYFESNGAMKTGWIKDKGVWYYLNPEDGIMLVGLHKVNGDHYYFDESGAMQTGWKQLDGNWYYFQADGSLLKNATTPDGYKVNEEGIWKQAVAAVNSEAVKPEQKQEANSSIVEQPKQDSNLEANASEKKEKE</sequence>
<feature type="repeat" description="Cell wall-binding" evidence="2">
    <location>
        <begin position="517"/>
        <end position="536"/>
    </location>
</feature>
<evidence type="ECO:0000256" key="3">
    <source>
        <dbReference type="SAM" id="MobiDB-lite"/>
    </source>
</evidence>
<dbReference type="Gene3D" id="3.60.15.10">
    <property type="entry name" value="Ribonuclease Z/Hydroxyacylglutathione hydrolase-like"/>
    <property type="match status" value="1"/>
</dbReference>
<dbReference type="PROSITE" id="PS51170">
    <property type="entry name" value="CW"/>
    <property type="match status" value="8"/>
</dbReference>
<dbReference type="CDD" id="cd07731">
    <property type="entry name" value="ComA-like_MBL-fold"/>
    <property type="match status" value="1"/>
</dbReference>
<protein>
    <submittedName>
        <fullName evidence="6">MBL fold metallo-hydrolase</fullName>
    </submittedName>
</protein>
<feature type="domain" description="Metallo-beta-lactamase" evidence="5">
    <location>
        <begin position="51"/>
        <end position="287"/>
    </location>
</feature>
<dbReference type="Gene3D" id="2.10.270.10">
    <property type="entry name" value="Cholin Binding"/>
    <property type="match status" value="6"/>
</dbReference>
<dbReference type="InterPro" id="IPR018337">
    <property type="entry name" value="Cell_wall/Cho-bd_repeat"/>
</dbReference>
<keyword evidence="4" id="KW-0732">Signal</keyword>
<feature type="repeat" description="Cell wall-binding" evidence="2">
    <location>
        <begin position="577"/>
        <end position="596"/>
    </location>
</feature>
<evidence type="ECO:0000313" key="6">
    <source>
        <dbReference type="EMBL" id="ORO37599.1"/>
    </source>
</evidence>
<feature type="repeat" description="Cell wall-binding" evidence="2">
    <location>
        <begin position="820"/>
        <end position="839"/>
    </location>
</feature>
<evidence type="ECO:0000256" key="1">
    <source>
        <dbReference type="ARBA" id="ARBA00022737"/>
    </source>
</evidence>